<dbReference type="PANTHER" id="PTHR47587">
    <property type="entry name" value="OS05G0103500 PROTEIN"/>
    <property type="match status" value="1"/>
</dbReference>
<gene>
    <name evidence="2" type="ORF">CYMTET_39225</name>
</gene>
<evidence type="ECO:0000256" key="1">
    <source>
        <dbReference type="SAM" id="MobiDB-lite"/>
    </source>
</evidence>
<proteinExistence type="predicted"/>
<feature type="compositionally biased region" description="Polar residues" evidence="1">
    <location>
        <begin position="1"/>
        <end position="14"/>
    </location>
</feature>
<dbReference type="Proteomes" id="UP001190700">
    <property type="component" value="Unassembled WGS sequence"/>
</dbReference>
<comment type="caution">
    <text evidence="2">The sequence shown here is derived from an EMBL/GenBank/DDBJ whole genome shotgun (WGS) entry which is preliminary data.</text>
</comment>
<dbReference type="AlphaFoldDB" id="A0AAE0F456"/>
<feature type="region of interest" description="Disordered" evidence="1">
    <location>
        <begin position="1"/>
        <end position="80"/>
    </location>
</feature>
<keyword evidence="3" id="KW-1185">Reference proteome</keyword>
<evidence type="ECO:0000313" key="3">
    <source>
        <dbReference type="Proteomes" id="UP001190700"/>
    </source>
</evidence>
<name>A0AAE0F456_9CHLO</name>
<reference evidence="2 3" key="1">
    <citation type="journal article" date="2015" name="Genome Biol. Evol.">
        <title>Comparative Genomics of a Bacterivorous Green Alga Reveals Evolutionary Causalities and Consequences of Phago-Mixotrophic Mode of Nutrition.</title>
        <authorList>
            <person name="Burns J.A."/>
            <person name="Paasch A."/>
            <person name="Narechania A."/>
            <person name="Kim E."/>
        </authorList>
    </citation>
    <scope>NUCLEOTIDE SEQUENCE [LARGE SCALE GENOMIC DNA]</scope>
    <source>
        <strain evidence="2 3">PLY_AMNH</strain>
    </source>
</reference>
<evidence type="ECO:0000313" key="2">
    <source>
        <dbReference type="EMBL" id="KAK3251436.1"/>
    </source>
</evidence>
<sequence length="159" mass="17151">MGGSNSKEGSSQSEGPKFSVRISQKLLHSIDDKAPVASESSSELGAPLERPSWLPSSQIPYSPLPSFPQDSGADSSLQPSVRKGNMLIKAESEELPKVKGLVDELLEREYRPPERPPPCSTEREACLSCYLTNPQEPFKCSPMVDAFSACAKNLAQATA</sequence>
<dbReference type="EMBL" id="LGRX02026034">
    <property type="protein sequence ID" value="KAK3251436.1"/>
    <property type="molecule type" value="Genomic_DNA"/>
</dbReference>
<accession>A0AAE0F456</accession>
<protein>
    <submittedName>
        <fullName evidence="2">Uncharacterized protein</fullName>
    </submittedName>
</protein>
<organism evidence="2 3">
    <name type="scientific">Cymbomonas tetramitiformis</name>
    <dbReference type="NCBI Taxonomy" id="36881"/>
    <lineage>
        <taxon>Eukaryota</taxon>
        <taxon>Viridiplantae</taxon>
        <taxon>Chlorophyta</taxon>
        <taxon>Pyramimonadophyceae</taxon>
        <taxon>Pyramimonadales</taxon>
        <taxon>Pyramimonadaceae</taxon>
        <taxon>Cymbomonas</taxon>
    </lineage>
</organism>
<feature type="compositionally biased region" description="Polar residues" evidence="1">
    <location>
        <begin position="68"/>
        <end position="79"/>
    </location>
</feature>
<dbReference type="PANTHER" id="PTHR47587:SF2">
    <property type="entry name" value="OS05G0103500 PROTEIN"/>
    <property type="match status" value="1"/>
</dbReference>